<keyword evidence="2" id="KW-0238">DNA-binding</keyword>
<evidence type="ECO:0000259" key="1">
    <source>
        <dbReference type="Pfam" id="PF03551"/>
    </source>
</evidence>
<keyword evidence="3" id="KW-1185">Reference proteome</keyword>
<dbReference type="EMBL" id="PVZC01000005">
    <property type="protein sequence ID" value="PRX97693.1"/>
    <property type="molecule type" value="Genomic_DNA"/>
</dbReference>
<dbReference type="SUPFAM" id="SSF46785">
    <property type="entry name" value="Winged helix' DNA-binding domain"/>
    <property type="match status" value="1"/>
</dbReference>
<dbReference type="Gene3D" id="1.10.10.10">
    <property type="entry name" value="Winged helix-like DNA-binding domain superfamily/Winged helix DNA-binding domain"/>
    <property type="match status" value="1"/>
</dbReference>
<dbReference type="Pfam" id="PF03551">
    <property type="entry name" value="PadR"/>
    <property type="match status" value="1"/>
</dbReference>
<comment type="caution">
    <text evidence="2">The sequence shown here is derived from an EMBL/GenBank/DDBJ whole genome shotgun (WGS) entry which is preliminary data.</text>
</comment>
<dbReference type="PANTHER" id="PTHR33169:SF27">
    <property type="entry name" value="TRANSCRIPTIONAL REGULATOR PADR FAMILY PROTEIN"/>
    <property type="match status" value="1"/>
</dbReference>
<dbReference type="InterPro" id="IPR036388">
    <property type="entry name" value="WH-like_DNA-bd_sf"/>
</dbReference>
<reference evidence="2 3" key="1">
    <citation type="submission" date="2018-03" db="EMBL/GenBank/DDBJ databases">
        <title>Genomic Encyclopedia of Archaeal and Bacterial Type Strains, Phase II (KMG-II): from individual species to whole genera.</title>
        <authorList>
            <person name="Goeker M."/>
        </authorList>
    </citation>
    <scope>NUCLEOTIDE SEQUENCE [LARGE SCALE GENOMIC DNA]</scope>
    <source>
        <strain evidence="2 3">DSM 45601</strain>
    </source>
</reference>
<dbReference type="InterPro" id="IPR052509">
    <property type="entry name" value="Metal_resp_DNA-bind_regulator"/>
</dbReference>
<dbReference type="GO" id="GO:0003677">
    <property type="term" value="F:DNA binding"/>
    <property type="evidence" value="ECO:0007669"/>
    <property type="project" value="UniProtKB-KW"/>
</dbReference>
<dbReference type="Proteomes" id="UP000237846">
    <property type="component" value="Unassembled WGS sequence"/>
</dbReference>
<proteinExistence type="predicted"/>
<evidence type="ECO:0000313" key="2">
    <source>
        <dbReference type="EMBL" id="PRX97693.1"/>
    </source>
</evidence>
<dbReference type="InterPro" id="IPR036390">
    <property type="entry name" value="WH_DNA-bd_sf"/>
</dbReference>
<name>A0A2T0Q1L5_9ACTN</name>
<dbReference type="PANTHER" id="PTHR33169">
    <property type="entry name" value="PADR-FAMILY TRANSCRIPTIONAL REGULATOR"/>
    <property type="match status" value="1"/>
</dbReference>
<accession>A0A2T0Q1L5</accession>
<feature type="domain" description="Transcription regulator PadR N-terminal" evidence="1">
    <location>
        <begin position="19"/>
        <end position="94"/>
    </location>
</feature>
<protein>
    <submittedName>
        <fullName evidence="2">DNA-binding PadR family transcriptional regulator</fullName>
    </submittedName>
</protein>
<organism evidence="2 3">
    <name type="scientific">Allonocardiopsis opalescens</name>
    <dbReference type="NCBI Taxonomy" id="1144618"/>
    <lineage>
        <taxon>Bacteria</taxon>
        <taxon>Bacillati</taxon>
        <taxon>Actinomycetota</taxon>
        <taxon>Actinomycetes</taxon>
        <taxon>Streptosporangiales</taxon>
        <taxon>Allonocardiopsis</taxon>
    </lineage>
</organism>
<gene>
    <name evidence="2" type="ORF">CLV72_10543</name>
</gene>
<dbReference type="AlphaFoldDB" id="A0A2T0Q1L5"/>
<sequence>MGASMAKRRKVGNLLALAVLSALVQRPMHPYEMASVLRSRGKDGDMAIKWGSLYTVVRNLARHGFIEAVDVGRQGARPERTTYRITGAGRAELADWTRELIAEPEPELPRFKAGLSVLAVLPPGEVVELLRRRLAALTEGIAAQREALVRHGAEVPRLFLVEDEYELAVREAEAAWVRSLLDELASGRYPGLDAWRAWHDTGEMPADLAELAERGGGTG</sequence>
<dbReference type="InterPro" id="IPR005149">
    <property type="entry name" value="Tscrpt_reg_PadR_N"/>
</dbReference>
<evidence type="ECO:0000313" key="3">
    <source>
        <dbReference type="Proteomes" id="UP000237846"/>
    </source>
</evidence>